<sequence length="215" mass="24058">MIQMRFEPRLSDQAEASGDQVQSIHEPGTSVYELSAPQGAGSSLRHFPNQTLDAFNPTAFLERYAAPSSNFQRLQAVHDYQKQEDEANEYPTDRDTKPNVSLLATGYNASSSRDGRRNVLPTADTISTFRLSENGDMEQKEEPIRHHNQFKPDPYLPERFSPPVHAPHSHMRVLPTEASSSGGSTHDMGSEHNAYSNAAINSFEGFDRNERGHMQ</sequence>
<reference evidence="2 3" key="1">
    <citation type="submission" date="2024-02" db="EMBL/GenBank/DDBJ databases">
        <title>A draft genome for the cacao thread blight pathogen Marasmius crinis-equi.</title>
        <authorList>
            <person name="Cohen S.P."/>
            <person name="Baruah I.K."/>
            <person name="Amoako-Attah I."/>
            <person name="Bukari Y."/>
            <person name="Meinhardt L.W."/>
            <person name="Bailey B.A."/>
        </authorList>
    </citation>
    <scope>NUCLEOTIDE SEQUENCE [LARGE SCALE GENOMIC DNA]</scope>
    <source>
        <strain evidence="2 3">GH-76</strain>
    </source>
</reference>
<feature type="region of interest" description="Disordered" evidence="1">
    <location>
        <begin position="1"/>
        <end position="48"/>
    </location>
</feature>
<protein>
    <submittedName>
        <fullName evidence="2">Uncharacterized protein</fullName>
    </submittedName>
</protein>
<proteinExistence type="predicted"/>
<evidence type="ECO:0000313" key="2">
    <source>
        <dbReference type="EMBL" id="KAL0568342.1"/>
    </source>
</evidence>
<organism evidence="2 3">
    <name type="scientific">Marasmius crinis-equi</name>
    <dbReference type="NCBI Taxonomy" id="585013"/>
    <lineage>
        <taxon>Eukaryota</taxon>
        <taxon>Fungi</taxon>
        <taxon>Dikarya</taxon>
        <taxon>Basidiomycota</taxon>
        <taxon>Agaricomycotina</taxon>
        <taxon>Agaricomycetes</taxon>
        <taxon>Agaricomycetidae</taxon>
        <taxon>Agaricales</taxon>
        <taxon>Marasmiineae</taxon>
        <taxon>Marasmiaceae</taxon>
        <taxon>Marasmius</taxon>
    </lineage>
</organism>
<evidence type="ECO:0000313" key="3">
    <source>
        <dbReference type="Proteomes" id="UP001465976"/>
    </source>
</evidence>
<feature type="compositionally biased region" description="Basic and acidic residues" evidence="1">
    <location>
        <begin position="1"/>
        <end position="12"/>
    </location>
</feature>
<feature type="non-terminal residue" evidence="2">
    <location>
        <position position="215"/>
    </location>
</feature>
<evidence type="ECO:0000256" key="1">
    <source>
        <dbReference type="SAM" id="MobiDB-lite"/>
    </source>
</evidence>
<comment type="caution">
    <text evidence="2">The sequence shown here is derived from an EMBL/GenBank/DDBJ whole genome shotgun (WGS) entry which is preliminary data.</text>
</comment>
<gene>
    <name evidence="2" type="ORF">V5O48_013638</name>
</gene>
<feature type="region of interest" description="Disordered" evidence="1">
    <location>
        <begin position="134"/>
        <end position="169"/>
    </location>
</feature>
<name>A0ABR3EZI4_9AGAR</name>
<accession>A0ABR3EZI4</accession>
<dbReference type="EMBL" id="JBAHYK010001361">
    <property type="protein sequence ID" value="KAL0568342.1"/>
    <property type="molecule type" value="Genomic_DNA"/>
</dbReference>
<dbReference type="Proteomes" id="UP001465976">
    <property type="component" value="Unassembled WGS sequence"/>
</dbReference>
<keyword evidence="3" id="KW-1185">Reference proteome</keyword>